<feature type="compositionally biased region" description="Basic and acidic residues" evidence="1">
    <location>
        <begin position="415"/>
        <end position="424"/>
    </location>
</feature>
<dbReference type="Gramene" id="RZC59356">
    <property type="protein sequence ID" value="RZC59356"/>
    <property type="gene ID" value="C5167_006660"/>
</dbReference>
<protein>
    <recommendedName>
        <fullName evidence="2">J domain-containing protein</fullName>
    </recommendedName>
</protein>
<dbReference type="InterPro" id="IPR036869">
    <property type="entry name" value="J_dom_sf"/>
</dbReference>
<dbReference type="CDD" id="cd06257">
    <property type="entry name" value="DnaJ"/>
    <property type="match status" value="1"/>
</dbReference>
<dbReference type="OrthoDB" id="66964at2759"/>
<dbReference type="PROSITE" id="PS50076">
    <property type="entry name" value="DNAJ_2"/>
    <property type="match status" value="1"/>
</dbReference>
<feature type="region of interest" description="Disordered" evidence="1">
    <location>
        <begin position="406"/>
        <end position="440"/>
    </location>
</feature>
<dbReference type="STRING" id="3469.A0A4Y7JFQ5"/>
<dbReference type="PROSITE" id="PS00636">
    <property type="entry name" value="DNAJ_1"/>
    <property type="match status" value="1"/>
</dbReference>
<feature type="region of interest" description="Disordered" evidence="1">
    <location>
        <begin position="275"/>
        <end position="322"/>
    </location>
</feature>
<feature type="region of interest" description="Disordered" evidence="1">
    <location>
        <begin position="229"/>
        <end position="251"/>
    </location>
</feature>
<dbReference type="InterPro" id="IPR056988">
    <property type="entry name" value="Zn_ribbon_pln"/>
</dbReference>
<dbReference type="SUPFAM" id="SSF46565">
    <property type="entry name" value="Chaperone J-domain"/>
    <property type="match status" value="1"/>
</dbReference>
<gene>
    <name evidence="3" type="ORF">C5167_006660</name>
</gene>
<feature type="compositionally biased region" description="Polar residues" evidence="1">
    <location>
        <begin position="154"/>
        <end position="163"/>
    </location>
</feature>
<accession>A0A4Y7JFQ5</accession>
<reference evidence="3 4" key="1">
    <citation type="journal article" date="2018" name="Science">
        <title>The opium poppy genome and morphinan production.</title>
        <authorList>
            <person name="Guo L."/>
            <person name="Winzer T."/>
            <person name="Yang X."/>
            <person name="Li Y."/>
            <person name="Ning Z."/>
            <person name="He Z."/>
            <person name="Teodor R."/>
            <person name="Lu Y."/>
            <person name="Bowser T.A."/>
            <person name="Graham I.A."/>
            <person name="Ye K."/>
        </authorList>
    </citation>
    <scope>NUCLEOTIDE SEQUENCE [LARGE SCALE GENOMIC DNA]</scope>
    <source>
        <strain evidence="4">cv. HN1</strain>
        <tissue evidence="3">Leaves</tissue>
    </source>
</reference>
<dbReference type="PRINTS" id="PR00625">
    <property type="entry name" value="JDOMAIN"/>
</dbReference>
<dbReference type="Pfam" id="PF00226">
    <property type="entry name" value="DnaJ"/>
    <property type="match status" value="1"/>
</dbReference>
<evidence type="ECO:0000313" key="4">
    <source>
        <dbReference type="Proteomes" id="UP000316621"/>
    </source>
</evidence>
<feature type="region of interest" description="Disordered" evidence="1">
    <location>
        <begin position="729"/>
        <end position="752"/>
    </location>
</feature>
<name>A0A4Y7JFQ5_PAPSO</name>
<dbReference type="Gene3D" id="1.10.287.110">
    <property type="entry name" value="DnaJ domain"/>
    <property type="match status" value="1"/>
</dbReference>
<dbReference type="OMA" id="IFSHRVC"/>
<dbReference type="PANTHER" id="PTHR44137">
    <property type="entry name" value="BNAC03G44070D PROTEIN"/>
    <property type="match status" value="1"/>
</dbReference>
<dbReference type="InterPro" id="IPR024593">
    <property type="entry name" value="DUF3444"/>
</dbReference>
<evidence type="ECO:0000259" key="2">
    <source>
        <dbReference type="PROSITE" id="PS50076"/>
    </source>
</evidence>
<feature type="region of interest" description="Disordered" evidence="1">
    <location>
        <begin position="134"/>
        <end position="184"/>
    </location>
</feature>
<dbReference type="Pfam" id="PF23551">
    <property type="entry name" value="Zn_ribbon_20"/>
    <property type="match status" value="1"/>
</dbReference>
<dbReference type="Pfam" id="PF11926">
    <property type="entry name" value="DUF3444"/>
    <property type="match status" value="1"/>
</dbReference>
<dbReference type="InterPro" id="IPR018253">
    <property type="entry name" value="DnaJ_domain_CS"/>
</dbReference>
<dbReference type="PANTHER" id="PTHR44137:SF32">
    <property type="entry name" value="DNAJ HEAT SHOCK AMINO-TERMINAL DOMAIN PROTEIN"/>
    <property type="match status" value="1"/>
</dbReference>
<organism evidence="3 4">
    <name type="scientific">Papaver somniferum</name>
    <name type="common">Opium poppy</name>
    <dbReference type="NCBI Taxonomy" id="3469"/>
    <lineage>
        <taxon>Eukaryota</taxon>
        <taxon>Viridiplantae</taxon>
        <taxon>Streptophyta</taxon>
        <taxon>Embryophyta</taxon>
        <taxon>Tracheophyta</taxon>
        <taxon>Spermatophyta</taxon>
        <taxon>Magnoliopsida</taxon>
        <taxon>Ranunculales</taxon>
        <taxon>Papaveraceae</taxon>
        <taxon>Papaveroideae</taxon>
        <taxon>Papaver</taxon>
    </lineage>
</organism>
<dbReference type="Proteomes" id="UP000316621">
    <property type="component" value="Chromosome 4"/>
</dbReference>
<feature type="compositionally biased region" description="Basic and acidic residues" evidence="1">
    <location>
        <begin position="276"/>
        <end position="297"/>
    </location>
</feature>
<evidence type="ECO:0000256" key="1">
    <source>
        <dbReference type="SAM" id="MobiDB-lite"/>
    </source>
</evidence>
<dbReference type="EMBL" id="CM010718">
    <property type="protein sequence ID" value="RZC59356.1"/>
    <property type="molecule type" value="Genomic_DNA"/>
</dbReference>
<dbReference type="InterPro" id="IPR001623">
    <property type="entry name" value="DnaJ_domain"/>
</dbReference>
<keyword evidence="4" id="KW-1185">Reference proteome</keyword>
<proteinExistence type="predicted"/>
<feature type="compositionally biased region" description="Low complexity" evidence="1">
    <location>
        <begin position="232"/>
        <end position="244"/>
    </location>
</feature>
<dbReference type="SMART" id="SM00271">
    <property type="entry name" value="DnaJ"/>
    <property type="match status" value="1"/>
</dbReference>
<sequence length="752" mass="83996">MECNRDEAARAKQIAEKKFSAKDIAGAKKFATKAQNLYPGLEGISHVLSTFDVYLSAENKVYGEADWYGVLGVSPYSDEETVRKQYRKLALLLHPDKNKSVGAEGAFKLISEAWSLLSDKTKRAAYDQKRFAPRTSHHKVPTTTRGSSFKAANGFTNNKSSNVRSHKSTTHAGPTTVPAPAPLRPSKPNTFWTSCNRCKMQYEYLRVYLNHNLLCPNCHEPFLAIEAPNPPTNGSNSSTSWSFSQQHQKQNNQTDIHFGPAADIGTAANMAQQAYEKLKRERDEAQAAAVRRQEALGKKKTVSKRPVSGSGQDLQGGKPAKKTRIIDGGSYYGGNMADQVAFGSGGGNYNTSGFQPGCSTSGWPNGFYYTSKPNSTKDLTQLELRNMLVEKSKREIRKKLSEWSLSSANKAQETGGKKEEEKQKQKQPFPVHGDTLDEKKSVELDTKKAVQDMKVTRDASSVDTEGKTHESLVISVPDPDFHDFDKDRSEKSFGENQVWAAYDNDDGMPRYYAMIQKVISRSPFKMRMSWLNGKSCSELGPIDWVGLGFSKTCGDFRVGRYELNKSVNFFSHRVTWTKGVRGAVRIVPRKGDIWALYCNWSSDWDGSTPEEVIHKYEMVEVLDDFDEEQGITVTPLVKVAGFKTVFHRHLDPGEARRIPREEMFRFSHQVPSYMLTGEEAQNAPKGCHELDPAATPVELLQVMTEAKKEENAIYAEGDIRVETEKEVKIAENQTKPGSMKENVAESPEGKPT</sequence>
<feature type="domain" description="J" evidence="2">
    <location>
        <begin position="66"/>
        <end position="130"/>
    </location>
</feature>
<dbReference type="AlphaFoldDB" id="A0A4Y7JFQ5"/>
<evidence type="ECO:0000313" key="3">
    <source>
        <dbReference type="EMBL" id="RZC59356.1"/>
    </source>
</evidence>